<evidence type="ECO:0000313" key="2">
    <source>
        <dbReference type="EMBL" id="KAF3949917.1"/>
    </source>
</evidence>
<evidence type="ECO:0000313" key="3">
    <source>
        <dbReference type="Proteomes" id="UP000737018"/>
    </source>
</evidence>
<protein>
    <submittedName>
        <fullName evidence="2">Uncharacterized protein</fullName>
    </submittedName>
</protein>
<keyword evidence="1" id="KW-0812">Transmembrane</keyword>
<dbReference type="EMBL" id="JRKL02005787">
    <property type="protein sequence ID" value="KAF3949917.1"/>
    <property type="molecule type" value="Genomic_DNA"/>
</dbReference>
<sequence length="80" mass="9669">MQFEKFICRYQPLDWDPVYIFFLLFLLLPILNGVEASIYDLAFVIDTWFCVITFADLEIYKSFWYSEMQFGYLIGQISRL</sequence>
<keyword evidence="1" id="KW-0472">Membrane</keyword>
<keyword evidence="1" id="KW-1133">Transmembrane helix</keyword>
<organism evidence="2 3">
    <name type="scientific">Castanea mollissima</name>
    <name type="common">Chinese chestnut</name>
    <dbReference type="NCBI Taxonomy" id="60419"/>
    <lineage>
        <taxon>Eukaryota</taxon>
        <taxon>Viridiplantae</taxon>
        <taxon>Streptophyta</taxon>
        <taxon>Embryophyta</taxon>
        <taxon>Tracheophyta</taxon>
        <taxon>Spermatophyta</taxon>
        <taxon>Magnoliopsida</taxon>
        <taxon>eudicotyledons</taxon>
        <taxon>Gunneridae</taxon>
        <taxon>Pentapetalae</taxon>
        <taxon>rosids</taxon>
        <taxon>fabids</taxon>
        <taxon>Fagales</taxon>
        <taxon>Fagaceae</taxon>
        <taxon>Castanea</taxon>
    </lineage>
</organism>
<gene>
    <name evidence="2" type="ORF">CMV_024267</name>
</gene>
<dbReference type="Proteomes" id="UP000737018">
    <property type="component" value="Unassembled WGS sequence"/>
</dbReference>
<reference evidence="2" key="1">
    <citation type="submission" date="2020-03" db="EMBL/GenBank/DDBJ databases">
        <title>Castanea mollissima Vanexum genome sequencing.</title>
        <authorList>
            <person name="Staton M."/>
        </authorList>
    </citation>
    <scope>NUCLEOTIDE SEQUENCE</scope>
    <source>
        <tissue evidence="2">Leaf</tissue>
    </source>
</reference>
<keyword evidence="3" id="KW-1185">Reference proteome</keyword>
<proteinExistence type="predicted"/>
<dbReference type="AlphaFoldDB" id="A0A8J4V9U4"/>
<comment type="caution">
    <text evidence="2">The sequence shown here is derived from an EMBL/GenBank/DDBJ whole genome shotgun (WGS) entry which is preliminary data.</text>
</comment>
<name>A0A8J4V9U4_9ROSI</name>
<feature type="transmembrane region" description="Helical" evidence="1">
    <location>
        <begin position="12"/>
        <end position="31"/>
    </location>
</feature>
<accession>A0A8J4V9U4</accession>
<evidence type="ECO:0000256" key="1">
    <source>
        <dbReference type="SAM" id="Phobius"/>
    </source>
</evidence>
<feature type="transmembrane region" description="Helical" evidence="1">
    <location>
        <begin position="37"/>
        <end position="60"/>
    </location>
</feature>